<evidence type="ECO:0000313" key="3">
    <source>
        <dbReference type="EMBL" id="KAL3071283.1"/>
    </source>
</evidence>
<reference evidence="3 4" key="1">
    <citation type="submission" date="2024-10" db="EMBL/GenBank/DDBJ databases">
        <authorList>
            <person name="Kim D."/>
        </authorList>
    </citation>
    <scope>NUCLEOTIDE SEQUENCE [LARGE SCALE GENOMIC DNA]</scope>
    <source>
        <strain evidence="3">Taebaek</strain>
    </source>
</reference>
<dbReference type="CDD" id="cd12885">
    <property type="entry name" value="SPRY_RanBP_like"/>
    <property type="match status" value="1"/>
</dbReference>
<dbReference type="SUPFAM" id="SSF49899">
    <property type="entry name" value="Concanavalin A-like lectins/glucanases"/>
    <property type="match status" value="1"/>
</dbReference>
<keyword evidence="4" id="KW-1185">Reference proteome</keyword>
<feature type="signal peptide" evidence="1">
    <location>
        <begin position="1"/>
        <end position="24"/>
    </location>
</feature>
<dbReference type="EMBL" id="JBICCN010000395">
    <property type="protein sequence ID" value="KAL3071283.1"/>
    <property type="molecule type" value="Genomic_DNA"/>
</dbReference>
<accession>A0ABD2IDN9</accession>
<gene>
    <name evidence="3" type="ORF">niasHS_015380</name>
</gene>
<dbReference type="InterPro" id="IPR043136">
    <property type="entry name" value="B30.2/SPRY_sf"/>
</dbReference>
<proteinExistence type="predicted"/>
<evidence type="ECO:0000256" key="1">
    <source>
        <dbReference type="SAM" id="SignalP"/>
    </source>
</evidence>
<organism evidence="3 4">
    <name type="scientific">Heterodera schachtii</name>
    <name type="common">Sugarbeet cyst nematode worm</name>
    <name type="synonym">Tylenchus schachtii</name>
    <dbReference type="NCBI Taxonomy" id="97005"/>
    <lineage>
        <taxon>Eukaryota</taxon>
        <taxon>Metazoa</taxon>
        <taxon>Ecdysozoa</taxon>
        <taxon>Nematoda</taxon>
        <taxon>Chromadorea</taxon>
        <taxon>Rhabditida</taxon>
        <taxon>Tylenchina</taxon>
        <taxon>Tylenchomorpha</taxon>
        <taxon>Tylenchoidea</taxon>
        <taxon>Heteroderidae</taxon>
        <taxon>Heteroderinae</taxon>
        <taxon>Heterodera</taxon>
    </lineage>
</organism>
<dbReference type="Pfam" id="PF00622">
    <property type="entry name" value="SPRY"/>
    <property type="match status" value="1"/>
</dbReference>
<evidence type="ECO:0000313" key="4">
    <source>
        <dbReference type="Proteomes" id="UP001620645"/>
    </source>
</evidence>
<feature type="chain" id="PRO_5044805474" description="B30.2/SPRY domain-containing protein" evidence="1">
    <location>
        <begin position="25"/>
        <end position="260"/>
    </location>
</feature>
<protein>
    <recommendedName>
        <fullName evidence="2">B30.2/SPRY domain-containing protein</fullName>
    </recommendedName>
</protein>
<name>A0ABD2IDN9_HETSC</name>
<dbReference type="InterPro" id="IPR013320">
    <property type="entry name" value="ConA-like_dom_sf"/>
</dbReference>
<dbReference type="InterPro" id="IPR044736">
    <property type="entry name" value="Gid1/RanBPM/SPLA_SPRY"/>
</dbReference>
<dbReference type="InterPro" id="IPR001870">
    <property type="entry name" value="B30.2/SPRY"/>
</dbReference>
<dbReference type="AlphaFoldDB" id="A0ABD2IDN9"/>
<feature type="domain" description="B30.2/SPRY" evidence="2">
    <location>
        <begin position="43"/>
        <end position="238"/>
    </location>
</feature>
<dbReference type="InterPro" id="IPR003877">
    <property type="entry name" value="SPRY_dom"/>
</dbReference>
<keyword evidence="1" id="KW-0732">Signal</keyword>
<dbReference type="Gene3D" id="2.60.120.920">
    <property type="match status" value="1"/>
</dbReference>
<evidence type="ECO:0000259" key="2">
    <source>
        <dbReference type="PROSITE" id="PS50188"/>
    </source>
</evidence>
<sequence length="260" mass="29597">MTSHSSFFVFFIAIIWLCFDCSNGNEPKNNANVGLLSKLQNDQKDRDSELEKQKKVLLKFGQNSWDAKACHEDLEISGDNSLAVYRKRTNLAQCRSVFANHPISLSIRFSDIFYFEISIKQMKRHLFLGFADKQQKKLDENIFEQKGTYAIGSEGAICINGSFIGKSDRFSYRVGDTVAFGISMATRQVFFTKNGHFLVPFNFSNESSSADDQLLLFPFVSLFDFDDQIEASFEATLKSVSGFEILQNKGNIRDQRHKLP</sequence>
<dbReference type="Proteomes" id="UP001620645">
    <property type="component" value="Unassembled WGS sequence"/>
</dbReference>
<dbReference type="PROSITE" id="PS50188">
    <property type="entry name" value="B302_SPRY"/>
    <property type="match status" value="1"/>
</dbReference>
<comment type="caution">
    <text evidence="3">The sequence shown here is derived from an EMBL/GenBank/DDBJ whole genome shotgun (WGS) entry which is preliminary data.</text>
</comment>